<name>A0A0E9SD92_ANGAN</name>
<keyword evidence="1" id="KW-0472">Membrane</keyword>
<feature type="transmembrane region" description="Helical" evidence="1">
    <location>
        <begin position="17"/>
        <end position="36"/>
    </location>
</feature>
<accession>A0A0E9SD92</accession>
<reference evidence="2" key="2">
    <citation type="journal article" date="2015" name="Fish Shellfish Immunol.">
        <title>Early steps in the European eel (Anguilla anguilla)-Vibrio vulnificus interaction in the gills: Role of the RtxA13 toxin.</title>
        <authorList>
            <person name="Callol A."/>
            <person name="Pajuelo D."/>
            <person name="Ebbesson L."/>
            <person name="Teles M."/>
            <person name="MacKenzie S."/>
            <person name="Amaro C."/>
        </authorList>
    </citation>
    <scope>NUCLEOTIDE SEQUENCE</scope>
</reference>
<dbReference type="EMBL" id="GBXM01069346">
    <property type="protein sequence ID" value="JAH39231.1"/>
    <property type="molecule type" value="Transcribed_RNA"/>
</dbReference>
<keyword evidence="1" id="KW-0812">Transmembrane</keyword>
<reference evidence="2" key="1">
    <citation type="submission" date="2014-11" db="EMBL/GenBank/DDBJ databases">
        <authorList>
            <person name="Amaro Gonzalez C."/>
        </authorList>
    </citation>
    <scope>NUCLEOTIDE SEQUENCE</scope>
</reference>
<keyword evidence="1" id="KW-1133">Transmembrane helix</keyword>
<proteinExistence type="predicted"/>
<evidence type="ECO:0000256" key="1">
    <source>
        <dbReference type="SAM" id="Phobius"/>
    </source>
</evidence>
<protein>
    <submittedName>
        <fullName evidence="2">Uncharacterized protein</fullName>
    </submittedName>
</protein>
<evidence type="ECO:0000313" key="2">
    <source>
        <dbReference type="EMBL" id="JAH39231.1"/>
    </source>
</evidence>
<organism evidence="2">
    <name type="scientific">Anguilla anguilla</name>
    <name type="common">European freshwater eel</name>
    <name type="synonym">Muraena anguilla</name>
    <dbReference type="NCBI Taxonomy" id="7936"/>
    <lineage>
        <taxon>Eukaryota</taxon>
        <taxon>Metazoa</taxon>
        <taxon>Chordata</taxon>
        <taxon>Craniata</taxon>
        <taxon>Vertebrata</taxon>
        <taxon>Euteleostomi</taxon>
        <taxon>Actinopterygii</taxon>
        <taxon>Neopterygii</taxon>
        <taxon>Teleostei</taxon>
        <taxon>Anguilliformes</taxon>
        <taxon>Anguillidae</taxon>
        <taxon>Anguilla</taxon>
    </lineage>
</organism>
<dbReference type="AlphaFoldDB" id="A0A0E9SD92"/>
<sequence length="38" mass="4402">MCLLMGLEVSIHFIGQFYHMIAVLALFLRTFAVRVLTF</sequence>